<dbReference type="AlphaFoldDB" id="A0A0U5B165"/>
<dbReference type="KEGG" id="asoc:CB4_03954"/>
<accession>A0A0U5B165</accession>
<gene>
    <name evidence="1" type="ORF">CB4_03954</name>
</gene>
<evidence type="ECO:0000313" key="1">
    <source>
        <dbReference type="EMBL" id="BAU29717.1"/>
    </source>
</evidence>
<protein>
    <submittedName>
        <fullName evidence="1">Uncharacterized protein</fullName>
    </submittedName>
</protein>
<sequence length="180" mass="20995">MSSEQKWYILDAYNDFDMEKDVRYRLFRRWDSTKPKVGVIMFNPKQVNPNPFVLGQTLGKITKLLVDQHQHGSIEVVNLFAKTSDSKKLFPREYKKFDSENFEYIQKVVEESEKVVLFWGNGGSVVSKNPRFIELLKKHNHKLWCFGITNKSQPKYVRTLGDSNELISCKVDNNGNICVI</sequence>
<proteinExistence type="predicted"/>
<dbReference type="EMBL" id="AP017312">
    <property type="protein sequence ID" value="BAU29717.1"/>
    <property type="molecule type" value="Genomic_DNA"/>
</dbReference>
<keyword evidence="2" id="KW-1185">Reference proteome</keyword>
<organism evidence="1 2">
    <name type="scientific">Aneurinibacillus soli</name>
    <dbReference type="NCBI Taxonomy" id="1500254"/>
    <lineage>
        <taxon>Bacteria</taxon>
        <taxon>Bacillati</taxon>
        <taxon>Bacillota</taxon>
        <taxon>Bacilli</taxon>
        <taxon>Bacillales</taxon>
        <taxon>Paenibacillaceae</taxon>
        <taxon>Aneurinibacillus group</taxon>
        <taxon>Aneurinibacillus</taxon>
    </lineage>
</organism>
<reference evidence="1 2" key="1">
    <citation type="submission" date="2015-12" db="EMBL/GenBank/DDBJ databases">
        <title>Genome sequence of Aneurinibacillus soli.</title>
        <authorList>
            <person name="Lee J.S."/>
            <person name="Lee K.C."/>
            <person name="Kim K.K."/>
            <person name="Lee B.W."/>
        </authorList>
    </citation>
    <scope>NUCLEOTIDE SEQUENCE [LARGE SCALE GENOMIC DNA]</scope>
    <source>
        <strain evidence="1 2">CB4</strain>
    </source>
</reference>
<evidence type="ECO:0000313" key="2">
    <source>
        <dbReference type="Proteomes" id="UP000217696"/>
    </source>
</evidence>
<dbReference type="Proteomes" id="UP000217696">
    <property type="component" value="Chromosome"/>
</dbReference>
<dbReference type="Pfam" id="PF07799">
    <property type="entry name" value="DUF1643"/>
    <property type="match status" value="1"/>
</dbReference>
<name>A0A0U5B165_9BACL</name>
<dbReference type="InterPro" id="IPR012441">
    <property type="entry name" value="DUF1643"/>
</dbReference>